<dbReference type="EMBL" id="CP144700">
    <property type="protein sequence ID" value="WVZ22129.1"/>
    <property type="molecule type" value="Genomic_DNA"/>
</dbReference>
<gene>
    <name evidence="1" type="ORF">V8G54_000673</name>
</gene>
<protein>
    <submittedName>
        <fullName evidence="1">Uncharacterized protein</fullName>
    </submittedName>
</protein>
<reference evidence="1 2" key="1">
    <citation type="journal article" date="2023" name="Life. Sci Alliance">
        <title>Evolutionary insights into 3D genome organization and epigenetic landscape of Vigna mungo.</title>
        <authorList>
            <person name="Junaid A."/>
            <person name="Singh B."/>
            <person name="Bhatia S."/>
        </authorList>
    </citation>
    <scope>NUCLEOTIDE SEQUENCE [LARGE SCALE GENOMIC DNA]</scope>
    <source>
        <strain evidence="1">Urdbean</strain>
    </source>
</reference>
<dbReference type="Proteomes" id="UP001374535">
    <property type="component" value="Chromosome 1"/>
</dbReference>
<dbReference type="AlphaFoldDB" id="A0AAQ3SB24"/>
<dbReference type="PANTHER" id="PTHR33095:SF114">
    <property type="entry name" value="DUF1645 FAMILY PROTEIN"/>
    <property type="match status" value="1"/>
</dbReference>
<sequence>MQAISILQLPHSSPKPNDFVPIIPKLDPHSTNKNQIHFEKEEKVEEEEFSFAPFDDQQGFTFSDEIFENGKIRTTSINFEQCTISPITHDNNILSFQPSLKRLFVVQNHNKFSSQLKRSCKDTSQNHIVVEAEASNKKCKKSKSTGFSETWRFRESFKLRSNSDGKDTFVLFNPSKSVQLMSTEAKKDNIISKKGKTEKCKTTFSSHEKFYVMNKRRNETIRQKSFLPYRQNLIGFFTNKNKFSRNHNPF</sequence>
<dbReference type="PANTHER" id="PTHR33095">
    <property type="entry name" value="OS07G0619500 PROTEIN"/>
    <property type="match status" value="1"/>
</dbReference>
<organism evidence="1 2">
    <name type="scientific">Vigna mungo</name>
    <name type="common">Black gram</name>
    <name type="synonym">Phaseolus mungo</name>
    <dbReference type="NCBI Taxonomy" id="3915"/>
    <lineage>
        <taxon>Eukaryota</taxon>
        <taxon>Viridiplantae</taxon>
        <taxon>Streptophyta</taxon>
        <taxon>Embryophyta</taxon>
        <taxon>Tracheophyta</taxon>
        <taxon>Spermatophyta</taxon>
        <taxon>Magnoliopsida</taxon>
        <taxon>eudicotyledons</taxon>
        <taxon>Gunneridae</taxon>
        <taxon>Pentapetalae</taxon>
        <taxon>rosids</taxon>
        <taxon>fabids</taxon>
        <taxon>Fabales</taxon>
        <taxon>Fabaceae</taxon>
        <taxon>Papilionoideae</taxon>
        <taxon>50 kb inversion clade</taxon>
        <taxon>NPAAA clade</taxon>
        <taxon>indigoferoid/millettioid clade</taxon>
        <taxon>Phaseoleae</taxon>
        <taxon>Vigna</taxon>
    </lineage>
</organism>
<evidence type="ECO:0000313" key="2">
    <source>
        <dbReference type="Proteomes" id="UP001374535"/>
    </source>
</evidence>
<dbReference type="InterPro" id="IPR012442">
    <property type="entry name" value="DUF1645_plant"/>
</dbReference>
<name>A0AAQ3SB24_VIGMU</name>
<evidence type="ECO:0000313" key="1">
    <source>
        <dbReference type="EMBL" id="WVZ22129.1"/>
    </source>
</evidence>
<accession>A0AAQ3SB24</accession>
<proteinExistence type="predicted"/>
<dbReference type="Pfam" id="PF07816">
    <property type="entry name" value="DUF1645"/>
    <property type="match status" value="1"/>
</dbReference>
<keyword evidence="2" id="KW-1185">Reference proteome</keyword>